<sequence>MKEAFDIRVETFQEILLEQSEVEHIATGFGFTEGPVWKSQGLLFSDIPNSRIARIALAEEGSSITTFRYPSGNSNGLTLDLDGNLVACEHTNRRVSLTNSSGKVRPLATRYKGKRLNSPNDAVVKSDGWIYFTDPPYGL</sequence>
<dbReference type="GO" id="GO:0016787">
    <property type="term" value="F:hydrolase activity"/>
    <property type="evidence" value="ECO:0007669"/>
    <property type="project" value="UniProtKB-KW"/>
</dbReference>
<evidence type="ECO:0000259" key="2">
    <source>
        <dbReference type="Pfam" id="PF08450"/>
    </source>
</evidence>
<dbReference type="AlphaFoldDB" id="A0A381W2Z6"/>
<dbReference type="InterPro" id="IPR051262">
    <property type="entry name" value="SMP-30/CGR1_Lactonase"/>
</dbReference>
<evidence type="ECO:0000313" key="3">
    <source>
        <dbReference type="EMBL" id="SVA46862.1"/>
    </source>
</evidence>
<dbReference type="InterPro" id="IPR013658">
    <property type="entry name" value="SGL"/>
</dbReference>
<reference evidence="3" key="1">
    <citation type="submission" date="2018-05" db="EMBL/GenBank/DDBJ databases">
        <authorList>
            <person name="Lanie J.A."/>
            <person name="Ng W.-L."/>
            <person name="Kazmierczak K.M."/>
            <person name="Andrzejewski T.M."/>
            <person name="Davidsen T.M."/>
            <person name="Wayne K.J."/>
            <person name="Tettelin H."/>
            <person name="Glass J.I."/>
            <person name="Rusch D."/>
            <person name="Podicherti R."/>
            <person name="Tsui H.-C.T."/>
            <person name="Winkler M.E."/>
        </authorList>
    </citation>
    <scope>NUCLEOTIDE SEQUENCE</scope>
</reference>
<accession>A0A381W2Z6</accession>
<organism evidence="3">
    <name type="scientific">marine metagenome</name>
    <dbReference type="NCBI Taxonomy" id="408172"/>
    <lineage>
        <taxon>unclassified sequences</taxon>
        <taxon>metagenomes</taxon>
        <taxon>ecological metagenomes</taxon>
    </lineage>
</organism>
<dbReference type="InterPro" id="IPR011042">
    <property type="entry name" value="6-blade_b-propeller_TolB-like"/>
</dbReference>
<keyword evidence="1" id="KW-0378">Hydrolase</keyword>
<feature type="non-terminal residue" evidence="3">
    <location>
        <position position="139"/>
    </location>
</feature>
<proteinExistence type="predicted"/>
<dbReference type="PANTHER" id="PTHR47572:SF4">
    <property type="entry name" value="LACTONASE DRP35"/>
    <property type="match status" value="1"/>
</dbReference>
<dbReference type="EMBL" id="UINC01010543">
    <property type="protein sequence ID" value="SVA46862.1"/>
    <property type="molecule type" value="Genomic_DNA"/>
</dbReference>
<dbReference type="Gene3D" id="2.120.10.30">
    <property type="entry name" value="TolB, C-terminal domain"/>
    <property type="match status" value="1"/>
</dbReference>
<name>A0A381W2Z6_9ZZZZ</name>
<gene>
    <name evidence="3" type="ORF">METZ01_LOCUS99716</name>
</gene>
<feature type="domain" description="SMP-30/Gluconolactonase/LRE-like region" evidence="2">
    <location>
        <begin position="31"/>
        <end position="136"/>
    </location>
</feature>
<protein>
    <recommendedName>
        <fullName evidence="2">SMP-30/Gluconolactonase/LRE-like region domain-containing protein</fullName>
    </recommendedName>
</protein>
<dbReference type="SUPFAM" id="SSF63829">
    <property type="entry name" value="Calcium-dependent phosphotriesterase"/>
    <property type="match status" value="1"/>
</dbReference>
<dbReference type="PANTHER" id="PTHR47572">
    <property type="entry name" value="LIPOPROTEIN-RELATED"/>
    <property type="match status" value="1"/>
</dbReference>
<dbReference type="Pfam" id="PF08450">
    <property type="entry name" value="SGL"/>
    <property type="match status" value="1"/>
</dbReference>
<evidence type="ECO:0000256" key="1">
    <source>
        <dbReference type="ARBA" id="ARBA00022801"/>
    </source>
</evidence>